<feature type="compositionally biased region" description="Basic and acidic residues" evidence="1">
    <location>
        <begin position="1"/>
        <end position="12"/>
    </location>
</feature>
<keyword evidence="2" id="KW-1133">Transmembrane helix</keyword>
<dbReference type="STRING" id="47312.SAMN04489765_1668"/>
<reference evidence="4" key="1">
    <citation type="submission" date="2016-10" db="EMBL/GenBank/DDBJ databases">
        <authorList>
            <person name="Varghese N."/>
            <person name="Submissions S."/>
        </authorList>
    </citation>
    <scope>NUCLEOTIDE SEQUENCE [LARGE SCALE GENOMIC DNA]</scope>
    <source>
        <strain evidence="4">DSM 44142</strain>
    </source>
</reference>
<dbReference type="Proteomes" id="UP000183053">
    <property type="component" value="Unassembled WGS sequence"/>
</dbReference>
<organism evidence="3 4">
    <name type="scientific">Tsukamurella pulmonis</name>
    <dbReference type="NCBI Taxonomy" id="47312"/>
    <lineage>
        <taxon>Bacteria</taxon>
        <taxon>Bacillati</taxon>
        <taxon>Actinomycetota</taxon>
        <taxon>Actinomycetes</taxon>
        <taxon>Mycobacteriales</taxon>
        <taxon>Tsukamurellaceae</taxon>
        <taxon>Tsukamurella</taxon>
    </lineage>
</organism>
<gene>
    <name evidence="3" type="ORF">SAMN04489765_1668</name>
</gene>
<feature type="region of interest" description="Disordered" evidence="1">
    <location>
        <begin position="1"/>
        <end position="20"/>
    </location>
</feature>
<sequence length="182" mass="19324">MSYYDPRDDRTRQYGPADGYQQGYEDAYAEQPQARPAAPREAPPLDIPKFVMGSVLVAVVAGLAAWLLTAALNAIYRLSDAPAFAAAQRPLTMTIASATFLTLIGAALLATLIVSAPRPGLFFGLIATLAGLAITLGPLLSGATSWQMWISTGLINAMLAVLIPILLLMVGRATVDPRRVQL</sequence>
<dbReference type="RefSeq" id="WP_068566022.1">
    <property type="nucleotide sequence ID" value="NZ_FNLF01000002.1"/>
</dbReference>
<feature type="transmembrane region" description="Helical" evidence="2">
    <location>
        <begin position="146"/>
        <end position="170"/>
    </location>
</feature>
<accession>A0A1H1DD47</accession>
<evidence type="ECO:0000256" key="1">
    <source>
        <dbReference type="SAM" id="MobiDB-lite"/>
    </source>
</evidence>
<dbReference type="AlphaFoldDB" id="A0A1H1DD47"/>
<dbReference type="OrthoDB" id="10004799at2"/>
<feature type="transmembrane region" description="Helical" evidence="2">
    <location>
        <begin position="95"/>
        <end position="114"/>
    </location>
</feature>
<keyword evidence="4" id="KW-1185">Reference proteome</keyword>
<proteinExistence type="predicted"/>
<evidence type="ECO:0000256" key="2">
    <source>
        <dbReference type="SAM" id="Phobius"/>
    </source>
</evidence>
<protein>
    <submittedName>
        <fullName evidence="3">Uncharacterized protein</fullName>
    </submittedName>
</protein>
<evidence type="ECO:0000313" key="4">
    <source>
        <dbReference type="Proteomes" id="UP000183053"/>
    </source>
</evidence>
<evidence type="ECO:0000313" key="3">
    <source>
        <dbReference type="EMBL" id="SDQ74310.1"/>
    </source>
</evidence>
<keyword evidence="2" id="KW-0472">Membrane</keyword>
<feature type="transmembrane region" description="Helical" evidence="2">
    <location>
        <begin position="121"/>
        <end position="140"/>
    </location>
</feature>
<feature type="transmembrane region" description="Helical" evidence="2">
    <location>
        <begin position="50"/>
        <end position="75"/>
    </location>
</feature>
<name>A0A1H1DD47_9ACTN</name>
<keyword evidence="2" id="KW-0812">Transmembrane</keyword>
<dbReference type="EMBL" id="FNLF01000002">
    <property type="protein sequence ID" value="SDQ74310.1"/>
    <property type="molecule type" value="Genomic_DNA"/>
</dbReference>